<evidence type="ECO:0000256" key="5">
    <source>
        <dbReference type="ARBA" id="ARBA00022927"/>
    </source>
</evidence>
<reference evidence="12 13" key="1">
    <citation type="journal article" date="2011" name="Genome Res.">
        <title>Phylogeny-wide analysis of social amoeba genomes highlights ancient origins for complex intercellular communication.</title>
        <authorList>
            <person name="Heidel A.J."/>
            <person name="Lawal H.M."/>
            <person name="Felder M."/>
            <person name="Schilde C."/>
            <person name="Helps N.R."/>
            <person name="Tunggal B."/>
            <person name="Rivero F."/>
            <person name="John U."/>
            <person name="Schleicher M."/>
            <person name="Eichinger L."/>
            <person name="Platzer M."/>
            <person name="Noegel A.A."/>
            <person name="Schaap P."/>
            <person name="Gloeckner G."/>
        </authorList>
    </citation>
    <scope>NUCLEOTIDE SEQUENCE [LARGE SCALE GENOMIC DNA]</scope>
    <source>
        <strain evidence="13">ATCC 26659 / Pp 5 / PN500</strain>
    </source>
</reference>
<accession>D3BFR6</accession>
<dbReference type="GO" id="GO:0000139">
    <property type="term" value="C:Golgi membrane"/>
    <property type="evidence" value="ECO:0007669"/>
    <property type="project" value="UniProtKB-SubCell"/>
</dbReference>
<dbReference type="InParanoid" id="D3BFR6"/>
<feature type="transmembrane region" description="Helical" evidence="10">
    <location>
        <begin position="322"/>
        <end position="344"/>
    </location>
</feature>
<dbReference type="GO" id="GO:0048278">
    <property type="term" value="P:vesicle docking"/>
    <property type="evidence" value="ECO:0007669"/>
    <property type="project" value="TreeGrafter"/>
</dbReference>
<dbReference type="RefSeq" id="XP_020431797.1">
    <property type="nucleotide sequence ID" value="XM_020578202.1"/>
</dbReference>
<dbReference type="Proteomes" id="UP000001396">
    <property type="component" value="Unassembled WGS sequence"/>
</dbReference>
<keyword evidence="6 10" id="KW-1133">Transmembrane helix</keyword>
<dbReference type="STRING" id="670386.D3BFR6"/>
<evidence type="ECO:0000259" key="11">
    <source>
        <dbReference type="PROSITE" id="PS50192"/>
    </source>
</evidence>
<proteinExistence type="inferred from homology"/>
<keyword evidence="9 10" id="KW-0472">Membrane</keyword>
<dbReference type="PROSITE" id="PS50192">
    <property type="entry name" value="T_SNARE"/>
    <property type="match status" value="1"/>
</dbReference>
<organism evidence="12 13">
    <name type="scientific">Heterostelium pallidum (strain ATCC 26659 / Pp 5 / PN500)</name>
    <name type="common">Cellular slime mold</name>
    <name type="synonym">Polysphondylium pallidum</name>
    <dbReference type="NCBI Taxonomy" id="670386"/>
    <lineage>
        <taxon>Eukaryota</taxon>
        <taxon>Amoebozoa</taxon>
        <taxon>Evosea</taxon>
        <taxon>Eumycetozoa</taxon>
        <taxon>Dictyostelia</taxon>
        <taxon>Acytosteliales</taxon>
        <taxon>Acytosteliaceae</taxon>
        <taxon>Heterostelium</taxon>
    </lineage>
</organism>
<keyword evidence="13" id="KW-1185">Reference proteome</keyword>
<evidence type="ECO:0000256" key="10">
    <source>
        <dbReference type="SAM" id="Phobius"/>
    </source>
</evidence>
<keyword evidence="7" id="KW-0333">Golgi apparatus</keyword>
<evidence type="ECO:0000256" key="3">
    <source>
        <dbReference type="ARBA" id="ARBA00022448"/>
    </source>
</evidence>
<dbReference type="InterPro" id="IPR010989">
    <property type="entry name" value="SNARE"/>
</dbReference>
<name>D3BFR6_HETP5</name>
<sequence length="345" mass="40021">MNCVDQELLKNNFLRGYLNLLGINFFCGCIKKKCKSKPKDLSKLMSYRNRSIAFFELRQQSHHNRPFSSVSSTSTTKKDVSKIPLIGENEHDIPLDDLNLQPQWIKLTDIDSKLRVISNNIERLGQLHSRHLSRFDDSGEDEREVEVLTREISSDISKTHNLIKTLGLRKTLTPEEIKVKKNIQSAKSNQLQTLSLEFKKKQRTYLNAIQRNANSFGWGNEVNDEEDDDDENQVFTLTKQQEEAFNEMEFEVQKRDAEIRQIVRSMEELSSIINDISILVIKQGTLMDQIEYNLESTEESMTVATVELKKADEYHRSYRTRLCILLILIILVVTMVFVSIIKAFI</sequence>
<evidence type="ECO:0000256" key="2">
    <source>
        <dbReference type="ARBA" id="ARBA00009063"/>
    </source>
</evidence>
<evidence type="ECO:0000313" key="12">
    <source>
        <dbReference type="EMBL" id="EFA79676.1"/>
    </source>
</evidence>
<evidence type="ECO:0000256" key="4">
    <source>
        <dbReference type="ARBA" id="ARBA00022692"/>
    </source>
</evidence>
<dbReference type="OMA" id="DFRRCHA"/>
<comment type="caution">
    <text evidence="12">The sequence shown here is derived from an EMBL/GenBank/DDBJ whole genome shotgun (WGS) entry which is preliminary data.</text>
</comment>
<dbReference type="GO" id="GO:0005484">
    <property type="term" value="F:SNAP receptor activity"/>
    <property type="evidence" value="ECO:0007669"/>
    <property type="project" value="TreeGrafter"/>
</dbReference>
<dbReference type="EMBL" id="ADBJ01000032">
    <property type="protein sequence ID" value="EFA79676.1"/>
    <property type="molecule type" value="Genomic_DNA"/>
</dbReference>
<dbReference type="GeneID" id="31362848"/>
<dbReference type="Gene3D" id="1.20.58.70">
    <property type="match status" value="1"/>
</dbReference>
<gene>
    <name evidence="12" type="ORF">PPL_07367</name>
</gene>
<dbReference type="GO" id="GO:0006906">
    <property type="term" value="P:vesicle fusion"/>
    <property type="evidence" value="ECO:0007669"/>
    <property type="project" value="TreeGrafter"/>
</dbReference>
<evidence type="ECO:0000256" key="8">
    <source>
        <dbReference type="ARBA" id="ARBA00023054"/>
    </source>
</evidence>
<comment type="similarity">
    <text evidence="2">Belongs to the syntaxin family.</text>
</comment>
<dbReference type="CDD" id="cd15845">
    <property type="entry name" value="SNARE_syntaxin16"/>
    <property type="match status" value="1"/>
</dbReference>
<comment type="subcellular location">
    <subcellularLocation>
        <location evidence="1">Golgi apparatus membrane</location>
        <topology evidence="1">Single-pass type IV membrane protein</topology>
    </subcellularLocation>
</comment>
<keyword evidence="5" id="KW-0653">Protein transport</keyword>
<dbReference type="FunCoup" id="D3BFR6">
    <property type="interactions" value="677"/>
</dbReference>
<dbReference type="PANTHER" id="PTHR19957">
    <property type="entry name" value="SYNTAXIN"/>
    <property type="match status" value="1"/>
</dbReference>
<evidence type="ECO:0000256" key="7">
    <source>
        <dbReference type="ARBA" id="ARBA00023034"/>
    </source>
</evidence>
<evidence type="ECO:0000256" key="9">
    <source>
        <dbReference type="ARBA" id="ARBA00023136"/>
    </source>
</evidence>
<evidence type="ECO:0000256" key="6">
    <source>
        <dbReference type="ARBA" id="ARBA00022989"/>
    </source>
</evidence>
<dbReference type="AlphaFoldDB" id="D3BFR6"/>
<dbReference type="InterPro" id="IPR000727">
    <property type="entry name" value="T_SNARE_dom"/>
</dbReference>
<evidence type="ECO:0000256" key="1">
    <source>
        <dbReference type="ARBA" id="ARBA00004409"/>
    </source>
</evidence>
<dbReference type="InterPro" id="IPR045242">
    <property type="entry name" value="Syntaxin"/>
</dbReference>
<dbReference type="PANTHER" id="PTHR19957:SF83">
    <property type="entry name" value="SYNTAXIN-16"/>
    <property type="match status" value="1"/>
</dbReference>
<dbReference type="GO" id="GO:0006886">
    <property type="term" value="P:intracellular protein transport"/>
    <property type="evidence" value="ECO:0007669"/>
    <property type="project" value="TreeGrafter"/>
</dbReference>
<dbReference type="Gene3D" id="1.20.5.110">
    <property type="match status" value="1"/>
</dbReference>
<keyword evidence="3" id="KW-0813">Transport</keyword>
<feature type="transmembrane region" description="Helical" evidence="10">
    <location>
        <begin position="12"/>
        <end position="30"/>
    </location>
</feature>
<evidence type="ECO:0000313" key="13">
    <source>
        <dbReference type="Proteomes" id="UP000001396"/>
    </source>
</evidence>
<dbReference type="SUPFAM" id="SSF47661">
    <property type="entry name" value="t-snare proteins"/>
    <property type="match status" value="1"/>
</dbReference>
<protein>
    <recommendedName>
        <fullName evidence="11">t-SNARE coiled-coil homology domain-containing protein</fullName>
    </recommendedName>
</protein>
<dbReference type="GO" id="GO:0031201">
    <property type="term" value="C:SNARE complex"/>
    <property type="evidence" value="ECO:0007669"/>
    <property type="project" value="TreeGrafter"/>
</dbReference>
<dbReference type="Pfam" id="PF05739">
    <property type="entry name" value="SNARE"/>
    <property type="match status" value="1"/>
</dbReference>
<keyword evidence="8" id="KW-0175">Coiled coil</keyword>
<feature type="domain" description="T-SNARE coiled-coil homology" evidence="11">
    <location>
        <begin position="249"/>
        <end position="311"/>
    </location>
</feature>
<dbReference type="SMART" id="SM00397">
    <property type="entry name" value="t_SNARE"/>
    <property type="match status" value="1"/>
</dbReference>
<keyword evidence="4 10" id="KW-0812">Transmembrane</keyword>
<dbReference type="GO" id="GO:0000149">
    <property type="term" value="F:SNARE binding"/>
    <property type="evidence" value="ECO:0007669"/>
    <property type="project" value="TreeGrafter"/>
</dbReference>